<feature type="chain" id="PRO_5032665668" evidence="1">
    <location>
        <begin position="25"/>
        <end position="286"/>
    </location>
</feature>
<keyword evidence="1" id="KW-0732">Signal</keyword>
<proteinExistence type="predicted"/>
<name>A0A843WDK7_COLES</name>
<keyword evidence="3" id="KW-1185">Reference proteome</keyword>
<dbReference type="EMBL" id="NMUH01003304">
    <property type="protein sequence ID" value="MQM04888.1"/>
    <property type="molecule type" value="Genomic_DNA"/>
</dbReference>
<accession>A0A843WDK7</accession>
<dbReference type="Proteomes" id="UP000652761">
    <property type="component" value="Unassembled WGS sequence"/>
</dbReference>
<evidence type="ECO:0000313" key="2">
    <source>
        <dbReference type="EMBL" id="MQM04888.1"/>
    </source>
</evidence>
<protein>
    <submittedName>
        <fullName evidence="2">Uncharacterized protein</fullName>
    </submittedName>
</protein>
<sequence length="286" mass="31533">MISRSPWAMLCNLIFRIFLEFSTNDNFYLICTLEVDPTALSWIRSSFLCLEMMELERRSTRGCTNREENSLAAEKLLEKSWRLSSALLLFTSAFVGVPAALDVRDWLFLLSLVCEAQPPYFLQLFEFIAYLTGLNSNPSGSSDPWVAARPSGSLAGGPGGRVVIVVASLPAGFKCELQESVADVARCACYEPGCWFACAVVGFVVSLRVRLGVSRRLREPTCSVCCVALLVERCDTCLWLLSALCWLVLNSSEVLPKFFSVGSGGSEVSPELRCARFWLLSCCPLG</sequence>
<dbReference type="AlphaFoldDB" id="A0A843WDK7"/>
<reference evidence="2" key="1">
    <citation type="submission" date="2017-07" db="EMBL/GenBank/DDBJ databases">
        <title>Taro Niue Genome Assembly and Annotation.</title>
        <authorList>
            <person name="Atibalentja N."/>
            <person name="Keating K."/>
            <person name="Fields C.J."/>
        </authorList>
    </citation>
    <scope>NUCLEOTIDE SEQUENCE</scope>
    <source>
        <strain evidence="2">Niue_2</strain>
        <tissue evidence="2">Leaf</tissue>
    </source>
</reference>
<organism evidence="2 3">
    <name type="scientific">Colocasia esculenta</name>
    <name type="common">Wild taro</name>
    <name type="synonym">Arum esculentum</name>
    <dbReference type="NCBI Taxonomy" id="4460"/>
    <lineage>
        <taxon>Eukaryota</taxon>
        <taxon>Viridiplantae</taxon>
        <taxon>Streptophyta</taxon>
        <taxon>Embryophyta</taxon>
        <taxon>Tracheophyta</taxon>
        <taxon>Spermatophyta</taxon>
        <taxon>Magnoliopsida</taxon>
        <taxon>Liliopsida</taxon>
        <taxon>Araceae</taxon>
        <taxon>Aroideae</taxon>
        <taxon>Colocasieae</taxon>
        <taxon>Colocasia</taxon>
    </lineage>
</organism>
<evidence type="ECO:0000313" key="3">
    <source>
        <dbReference type="Proteomes" id="UP000652761"/>
    </source>
</evidence>
<evidence type="ECO:0000256" key="1">
    <source>
        <dbReference type="SAM" id="SignalP"/>
    </source>
</evidence>
<comment type="caution">
    <text evidence="2">The sequence shown here is derived from an EMBL/GenBank/DDBJ whole genome shotgun (WGS) entry which is preliminary data.</text>
</comment>
<feature type="signal peptide" evidence="1">
    <location>
        <begin position="1"/>
        <end position="24"/>
    </location>
</feature>
<gene>
    <name evidence="2" type="ORF">Taro_037693</name>
</gene>